<keyword evidence="1" id="KW-0732">Signal</keyword>
<reference evidence="2" key="1">
    <citation type="submission" date="2022-09" db="EMBL/GenBank/DDBJ databases">
        <title>Maribacter litopenaei sp. nov., isolated from the intestinal tract of the Pacific White Shrimp, Litopenaeus vannamei.</title>
        <authorList>
            <person name="Kim S.Y."/>
            <person name="Hwang C.Y."/>
        </authorList>
    </citation>
    <scope>NUCLEOTIDE SEQUENCE</scope>
    <source>
        <strain evidence="2">HL-LV01</strain>
    </source>
</reference>
<evidence type="ECO:0000313" key="3">
    <source>
        <dbReference type="Proteomes" id="UP001059209"/>
    </source>
</evidence>
<dbReference type="Proteomes" id="UP001059209">
    <property type="component" value="Chromosome"/>
</dbReference>
<dbReference type="SUPFAM" id="SSF75005">
    <property type="entry name" value="Arabinanase/levansucrase/invertase"/>
    <property type="match status" value="1"/>
</dbReference>
<feature type="chain" id="PRO_5046172268" evidence="1">
    <location>
        <begin position="23"/>
        <end position="79"/>
    </location>
</feature>
<keyword evidence="3" id="KW-1185">Reference proteome</keyword>
<feature type="signal peptide" evidence="1">
    <location>
        <begin position="1"/>
        <end position="22"/>
    </location>
</feature>
<gene>
    <name evidence="2" type="ORF">NYZ99_09085</name>
</gene>
<proteinExistence type="predicted"/>
<evidence type="ECO:0000313" key="2">
    <source>
        <dbReference type="EMBL" id="UWX56703.1"/>
    </source>
</evidence>
<dbReference type="RefSeq" id="WP_260575335.1">
    <property type="nucleotide sequence ID" value="NZ_CP104205.1"/>
</dbReference>
<accession>A0ABY5YCX7</accession>
<protein>
    <submittedName>
        <fullName evidence="2">Uncharacterized protein</fullName>
    </submittedName>
</protein>
<dbReference type="EMBL" id="CP104205">
    <property type="protein sequence ID" value="UWX56703.1"/>
    <property type="molecule type" value="Genomic_DNA"/>
</dbReference>
<dbReference type="InterPro" id="IPR023296">
    <property type="entry name" value="Glyco_hydro_beta-prop_sf"/>
</dbReference>
<name>A0ABY5YCX7_9FLAO</name>
<evidence type="ECO:0000256" key="1">
    <source>
        <dbReference type="SAM" id="SignalP"/>
    </source>
</evidence>
<dbReference type="Gene3D" id="2.115.10.20">
    <property type="entry name" value="Glycosyl hydrolase domain, family 43"/>
    <property type="match status" value="1"/>
</dbReference>
<sequence>MFSMDKNKLVLLLLTFSVHLGAQMTKEQFQVIPGELPDPSIIEIEGTYYATGTTGDWAPIYPIYTSKDSGTLGTNKCRF</sequence>
<organism evidence="2 3">
    <name type="scientific">Maribacter litopenaei</name>
    <dbReference type="NCBI Taxonomy" id="2976127"/>
    <lineage>
        <taxon>Bacteria</taxon>
        <taxon>Pseudomonadati</taxon>
        <taxon>Bacteroidota</taxon>
        <taxon>Flavobacteriia</taxon>
        <taxon>Flavobacteriales</taxon>
        <taxon>Flavobacteriaceae</taxon>
        <taxon>Maribacter</taxon>
    </lineage>
</organism>